<dbReference type="Proteomes" id="UP001183817">
    <property type="component" value="Unassembled WGS sequence"/>
</dbReference>
<sequence length="119" mass="12999">MADRGVPPGSASLSLLPGVSFLNDAESVFTAMLEGWQMRQRGGRNLKESSVRGTVSQISQFQAYINDWPWNWNWTAADFDEVDDASGGSQATGSLDDSHLPVRGEGVLQLLVFRALWLG</sequence>
<dbReference type="EMBL" id="JAVDYI010000001">
    <property type="protein sequence ID" value="MDR7358554.1"/>
    <property type="molecule type" value="Genomic_DNA"/>
</dbReference>
<gene>
    <name evidence="1" type="ORF">J2S64_002245</name>
</gene>
<comment type="caution">
    <text evidence="1">The sequence shown here is derived from an EMBL/GenBank/DDBJ whole genome shotgun (WGS) entry which is preliminary data.</text>
</comment>
<reference evidence="1 2" key="1">
    <citation type="submission" date="2023-07" db="EMBL/GenBank/DDBJ databases">
        <title>Sequencing the genomes of 1000 actinobacteria strains.</title>
        <authorList>
            <person name="Klenk H.-P."/>
        </authorList>
    </citation>
    <scope>NUCLEOTIDE SEQUENCE [LARGE SCALE GENOMIC DNA]</scope>
    <source>
        <strain evidence="1 2">DSM 20167</strain>
    </source>
</reference>
<accession>A0ABU2BIS6</accession>
<name>A0ABU2BIS6_9MICC</name>
<organism evidence="1 2">
    <name type="scientific">Paeniglutamicibacter sulfureus</name>
    <dbReference type="NCBI Taxonomy" id="43666"/>
    <lineage>
        <taxon>Bacteria</taxon>
        <taxon>Bacillati</taxon>
        <taxon>Actinomycetota</taxon>
        <taxon>Actinomycetes</taxon>
        <taxon>Micrococcales</taxon>
        <taxon>Micrococcaceae</taxon>
        <taxon>Paeniglutamicibacter</taxon>
    </lineage>
</organism>
<evidence type="ECO:0000313" key="1">
    <source>
        <dbReference type="EMBL" id="MDR7358554.1"/>
    </source>
</evidence>
<protein>
    <submittedName>
        <fullName evidence="1">Uncharacterized protein</fullName>
    </submittedName>
</protein>
<proteinExistence type="predicted"/>
<evidence type="ECO:0000313" key="2">
    <source>
        <dbReference type="Proteomes" id="UP001183817"/>
    </source>
</evidence>
<keyword evidence="2" id="KW-1185">Reference proteome</keyword>
<dbReference type="RefSeq" id="WP_302263683.1">
    <property type="nucleotide sequence ID" value="NZ_BAAAWO010000001.1"/>
</dbReference>